<dbReference type="EMBL" id="CP133621">
    <property type="protein sequence ID" value="WMV50585.1"/>
    <property type="molecule type" value="Genomic_DNA"/>
</dbReference>
<sequence length="91" mass="10450">YIHISAEGLILIDQLKDFIIEVIEEKSKFSSKFSPTYEKPYTQRIDNLKMVEGYQPPKLQQFDGKGNPEQHIAHFIETCNDGGTHISNLIL</sequence>
<gene>
    <name evidence="1" type="ORF">MTR67_043970</name>
</gene>
<dbReference type="AlphaFoldDB" id="A0AAF0ZV75"/>
<name>A0AAF0ZV75_SOLVR</name>
<proteinExistence type="predicted"/>
<protein>
    <submittedName>
        <fullName evidence="1">Uncharacterized protein</fullName>
    </submittedName>
</protein>
<evidence type="ECO:0000313" key="2">
    <source>
        <dbReference type="Proteomes" id="UP001234989"/>
    </source>
</evidence>
<dbReference type="PANTHER" id="PTHR33437">
    <property type="entry name" value="OS06G0361200 PROTEIN"/>
    <property type="match status" value="1"/>
</dbReference>
<reference evidence="1" key="1">
    <citation type="submission" date="2023-08" db="EMBL/GenBank/DDBJ databases">
        <title>A de novo genome assembly of Solanum verrucosum Schlechtendal, a Mexican diploid species geographically isolated from the other diploid A-genome species in potato relatives.</title>
        <authorList>
            <person name="Hosaka K."/>
        </authorList>
    </citation>
    <scope>NUCLEOTIDE SEQUENCE</scope>
    <source>
        <tissue evidence="1">Young leaves</tissue>
    </source>
</reference>
<keyword evidence="2" id="KW-1185">Reference proteome</keyword>
<organism evidence="1 2">
    <name type="scientific">Solanum verrucosum</name>
    <dbReference type="NCBI Taxonomy" id="315347"/>
    <lineage>
        <taxon>Eukaryota</taxon>
        <taxon>Viridiplantae</taxon>
        <taxon>Streptophyta</taxon>
        <taxon>Embryophyta</taxon>
        <taxon>Tracheophyta</taxon>
        <taxon>Spermatophyta</taxon>
        <taxon>Magnoliopsida</taxon>
        <taxon>eudicotyledons</taxon>
        <taxon>Gunneridae</taxon>
        <taxon>Pentapetalae</taxon>
        <taxon>asterids</taxon>
        <taxon>lamiids</taxon>
        <taxon>Solanales</taxon>
        <taxon>Solanaceae</taxon>
        <taxon>Solanoideae</taxon>
        <taxon>Solaneae</taxon>
        <taxon>Solanum</taxon>
    </lineage>
</organism>
<evidence type="ECO:0000313" key="1">
    <source>
        <dbReference type="EMBL" id="WMV50585.1"/>
    </source>
</evidence>
<feature type="non-terminal residue" evidence="1">
    <location>
        <position position="1"/>
    </location>
</feature>
<accession>A0AAF0ZV75</accession>
<dbReference type="Proteomes" id="UP001234989">
    <property type="component" value="Chromosome 10"/>
</dbReference>
<dbReference type="PANTHER" id="PTHR33437:SF4">
    <property type="entry name" value="RETROTRANSPOSON GAG PROTEIN"/>
    <property type="match status" value="1"/>
</dbReference>